<dbReference type="GO" id="GO:0005634">
    <property type="term" value="C:nucleus"/>
    <property type="evidence" value="ECO:0007669"/>
    <property type="project" value="UniProtKB-SubCell"/>
</dbReference>
<evidence type="ECO:0000256" key="2">
    <source>
        <dbReference type="ARBA" id="ARBA00022723"/>
    </source>
</evidence>
<reference evidence="9" key="1">
    <citation type="submission" date="2020-11" db="EMBL/GenBank/DDBJ databases">
        <authorList>
            <person name="Tran Van P."/>
        </authorList>
    </citation>
    <scope>NUCLEOTIDE SEQUENCE</scope>
</reference>
<dbReference type="PANTHER" id="PTHR24376:SF235">
    <property type="entry name" value="C2H2-TYPE DOMAIN-CONTAINING PROTEIN"/>
    <property type="match status" value="1"/>
</dbReference>
<proteinExistence type="predicted"/>
<dbReference type="FunFam" id="3.30.160.60:FF:001818">
    <property type="entry name" value="GDNF-inducible zinc finger protein 1 isoform X1"/>
    <property type="match status" value="1"/>
</dbReference>
<dbReference type="Gene3D" id="3.30.160.60">
    <property type="entry name" value="Classic Zinc Finger"/>
    <property type="match status" value="11"/>
</dbReference>
<dbReference type="PROSITE" id="PS00028">
    <property type="entry name" value="ZINC_FINGER_C2H2_1"/>
    <property type="match status" value="14"/>
</dbReference>
<feature type="region of interest" description="Disordered" evidence="8">
    <location>
        <begin position="468"/>
        <end position="513"/>
    </location>
</feature>
<dbReference type="EMBL" id="OB660897">
    <property type="protein sequence ID" value="CAD7226690.1"/>
    <property type="molecule type" value="Genomic_DNA"/>
</dbReference>
<keyword evidence="4" id="KW-0863">Zinc-finger</keyword>
<evidence type="ECO:0000256" key="1">
    <source>
        <dbReference type="ARBA" id="ARBA00004123"/>
    </source>
</evidence>
<evidence type="ECO:0000256" key="6">
    <source>
        <dbReference type="ARBA" id="ARBA00023125"/>
    </source>
</evidence>
<evidence type="ECO:0000256" key="5">
    <source>
        <dbReference type="ARBA" id="ARBA00022833"/>
    </source>
</evidence>
<dbReference type="GO" id="GO:0008270">
    <property type="term" value="F:zinc ion binding"/>
    <property type="evidence" value="ECO:0007669"/>
    <property type="project" value="UniProtKB-KW"/>
</dbReference>
<sequence>MESSQSWNVDDKPVWYQHCVRTFLEDFQSRRDEFSPDQVRIVVRILICSLNKVEFLLSDERNLTSKEDSDVKLELNEETSSSEHPPIIIPTAQDVVADFLHVEMSQGAPPSEEIAELTSDDATAIDFQLDSPSAEPAAVEKPNNEARSKRRRKTKFPRKQIPALMLPKHLQEHEEDTVVACRDCNKTFPNKRSLSNHTQRNHRPENWIICDVCGKSVYKYFMDKHLDAHRANAPKTEESESFPCELCGKTYATQQRLYVHLRATHKPSSLVCAICGQAFKFKGKLREHEAIHRGESLYKCKLCGEGFARQRQMKYHERKHNNDKRYKCTYCPKAFLRKDYLSEHLNSHTGARPFACKICGLTYTSMGSMYTHIRNKHKTGDQSVSGQMIPLATQSSVEKSESHSEENSLMESEVECKPFWYQQCSHSFLTNLYSMRGEITEENIIKIAKFFLASLNFVADLLSEGPLKSDDSGEARFQEPELTDDVVSSAEKTSSSFVSEEPSKNSTIQREETSKKSCLKEEETEFVCLRCEEPVSVEKLHDSALSLAWCSKCTPEPERAFDSDPVQQERGASRKSCVLAGSEDLPFHCEECPASFETRRKLHYHMTQKHPSATKKYACDECGQLYHNRNSLYYHKTHKHAPTTKCHLCNLTLPSRSMPTHLLEHGKEEAPARCPQCEEILPNKKLLSHHIRREHRPDNWIPCEICGQSVYKYHMKKHRDIHATLTPSMPEGFPCTLCGKTYSTLARLTSHERGVHKESHLVCSICGKGFRFKSQLREHEAMHTGEALYKCKLCGLGFGRRRHLRLHVMKHTNDRRHKCPHCPKAFFKSDTLKEHLNVHTGARPFACKFCGQAYASLPSMYTHIRNKHKKMDVTVATAEEESALG</sequence>
<dbReference type="Pfam" id="PF00096">
    <property type="entry name" value="zf-C2H2"/>
    <property type="match status" value="8"/>
</dbReference>
<dbReference type="AlphaFoldDB" id="A0A7R8WCP9"/>
<keyword evidence="7" id="KW-0539">Nucleus</keyword>
<feature type="compositionally biased region" description="Polar residues" evidence="8">
    <location>
        <begin position="490"/>
        <end position="508"/>
    </location>
</feature>
<dbReference type="PANTHER" id="PTHR24376">
    <property type="entry name" value="ZINC FINGER PROTEIN"/>
    <property type="match status" value="1"/>
</dbReference>
<dbReference type="SMART" id="SM00355">
    <property type="entry name" value="ZnF_C2H2"/>
    <property type="match status" value="17"/>
</dbReference>
<keyword evidence="5" id="KW-0862">Zinc</keyword>
<evidence type="ECO:0000313" key="9">
    <source>
        <dbReference type="EMBL" id="CAD7226690.1"/>
    </source>
</evidence>
<keyword evidence="6" id="KW-0238">DNA-binding</keyword>
<dbReference type="GO" id="GO:0001228">
    <property type="term" value="F:DNA-binding transcription activator activity, RNA polymerase II-specific"/>
    <property type="evidence" value="ECO:0007669"/>
    <property type="project" value="TreeGrafter"/>
</dbReference>
<dbReference type="InterPro" id="IPR013087">
    <property type="entry name" value="Znf_C2H2_type"/>
</dbReference>
<evidence type="ECO:0000256" key="8">
    <source>
        <dbReference type="SAM" id="MobiDB-lite"/>
    </source>
</evidence>
<dbReference type="PROSITE" id="PS50157">
    <property type="entry name" value="ZINC_FINGER_C2H2_2"/>
    <property type="match status" value="13"/>
</dbReference>
<accession>A0A7R8WCP9</accession>
<dbReference type="InterPro" id="IPR036236">
    <property type="entry name" value="Znf_C2H2_sf"/>
</dbReference>
<evidence type="ECO:0000256" key="3">
    <source>
        <dbReference type="ARBA" id="ARBA00022737"/>
    </source>
</evidence>
<evidence type="ECO:0000256" key="4">
    <source>
        <dbReference type="ARBA" id="ARBA00022771"/>
    </source>
</evidence>
<gene>
    <name evidence="9" type="ORF">CTOB1V02_LOCUS4606</name>
</gene>
<keyword evidence="2" id="KW-0479">Metal-binding</keyword>
<dbReference type="OrthoDB" id="6077919at2759"/>
<feature type="region of interest" description="Disordered" evidence="8">
    <location>
        <begin position="130"/>
        <end position="156"/>
    </location>
</feature>
<keyword evidence="3" id="KW-0677">Repeat</keyword>
<dbReference type="FunFam" id="3.30.160.60:FF:000045">
    <property type="entry name" value="ZFP69 zinc finger protein B"/>
    <property type="match status" value="1"/>
</dbReference>
<protein>
    <submittedName>
        <fullName evidence="9">Uncharacterized protein</fullName>
    </submittedName>
</protein>
<comment type="subcellular location">
    <subcellularLocation>
        <location evidence="1">Nucleus</location>
    </subcellularLocation>
</comment>
<dbReference type="SUPFAM" id="SSF57667">
    <property type="entry name" value="beta-beta-alpha zinc fingers"/>
    <property type="match status" value="8"/>
</dbReference>
<evidence type="ECO:0000256" key="7">
    <source>
        <dbReference type="ARBA" id="ARBA00023242"/>
    </source>
</evidence>
<dbReference type="GO" id="GO:0000978">
    <property type="term" value="F:RNA polymerase II cis-regulatory region sequence-specific DNA binding"/>
    <property type="evidence" value="ECO:0007669"/>
    <property type="project" value="TreeGrafter"/>
</dbReference>
<organism evidence="9">
    <name type="scientific">Cyprideis torosa</name>
    <dbReference type="NCBI Taxonomy" id="163714"/>
    <lineage>
        <taxon>Eukaryota</taxon>
        <taxon>Metazoa</taxon>
        <taxon>Ecdysozoa</taxon>
        <taxon>Arthropoda</taxon>
        <taxon>Crustacea</taxon>
        <taxon>Oligostraca</taxon>
        <taxon>Ostracoda</taxon>
        <taxon>Podocopa</taxon>
        <taxon>Podocopida</taxon>
        <taxon>Cytherocopina</taxon>
        <taxon>Cytheroidea</taxon>
        <taxon>Cytherideidae</taxon>
        <taxon>Cyprideis</taxon>
    </lineage>
</organism>
<feature type="compositionally biased region" description="Basic and acidic residues" evidence="8">
    <location>
        <begin position="468"/>
        <end position="479"/>
    </location>
</feature>
<name>A0A7R8WCP9_9CRUS</name>